<reference evidence="2" key="1">
    <citation type="submission" date="2013-04" db="EMBL/GenBank/DDBJ databases">
        <title>The Genome Sequence of Fonticula alba ATCC 38817.</title>
        <authorList>
            <consortium name="The Broad Institute Genomics Platform"/>
            <person name="Russ C."/>
            <person name="Cuomo C."/>
            <person name="Burger G."/>
            <person name="Gray M.W."/>
            <person name="Holland P.W.H."/>
            <person name="King N."/>
            <person name="Lang F.B.F."/>
            <person name="Roger A.J."/>
            <person name="Ruiz-Trillo I."/>
            <person name="Brown M."/>
            <person name="Walker B."/>
            <person name="Young S."/>
            <person name="Zeng Q."/>
            <person name="Gargeya S."/>
            <person name="Fitzgerald M."/>
            <person name="Haas B."/>
            <person name="Abouelleil A."/>
            <person name="Allen A.W."/>
            <person name="Alvarado L."/>
            <person name="Arachchi H.M."/>
            <person name="Berlin A.M."/>
            <person name="Chapman S.B."/>
            <person name="Gainer-Dewar J."/>
            <person name="Goldberg J."/>
            <person name="Griggs A."/>
            <person name="Gujja S."/>
            <person name="Hansen M."/>
            <person name="Howarth C."/>
            <person name="Imamovic A."/>
            <person name="Ireland A."/>
            <person name="Larimer J."/>
            <person name="McCowan C."/>
            <person name="Murphy C."/>
            <person name="Pearson M."/>
            <person name="Poon T.W."/>
            <person name="Priest M."/>
            <person name="Roberts A."/>
            <person name="Saif S."/>
            <person name="Shea T."/>
            <person name="Sisk P."/>
            <person name="Sykes S."/>
            <person name="Wortman J."/>
            <person name="Nusbaum C."/>
            <person name="Birren B."/>
        </authorList>
    </citation>
    <scope>NUCLEOTIDE SEQUENCE [LARGE SCALE GENOMIC DNA]</scope>
    <source>
        <strain evidence="2">ATCC 38817</strain>
    </source>
</reference>
<protein>
    <submittedName>
        <fullName evidence="2">Uncharacterized protein</fullName>
    </submittedName>
</protein>
<organism evidence="2">
    <name type="scientific">Fonticula alba</name>
    <name type="common">Slime mold</name>
    <dbReference type="NCBI Taxonomy" id="691883"/>
    <lineage>
        <taxon>Eukaryota</taxon>
        <taxon>Rotosphaerida</taxon>
        <taxon>Fonticulaceae</taxon>
        <taxon>Fonticula</taxon>
    </lineage>
</organism>
<gene>
    <name evidence="2" type="ORF">H696_04419</name>
</gene>
<feature type="region of interest" description="Disordered" evidence="1">
    <location>
        <begin position="26"/>
        <end position="53"/>
    </location>
</feature>
<dbReference type="AlphaFoldDB" id="A0A058Z408"/>
<accession>A0A058Z408</accession>
<dbReference type="Proteomes" id="UP000030693">
    <property type="component" value="Unassembled WGS sequence"/>
</dbReference>
<keyword evidence="3" id="KW-1185">Reference proteome</keyword>
<sequence>MSAGTHGPSCMCLPMCLCMRASVSGAHRCHASPPPPSGSLSMTRKMPAPSPPLRRELLTGLMEPSRGAAMSPPLFVLHRAAGRVGESVPCLHTQSCTDPV</sequence>
<name>A0A058Z408_FONAL</name>
<evidence type="ECO:0000256" key="1">
    <source>
        <dbReference type="SAM" id="MobiDB-lite"/>
    </source>
</evidence>
<proteinExistence type="predicted"/>
<dbReference type="EMBL" id="KB932207">
    <property type="protein sequence ID" value="KCV68999.1"/>
    <property type="molecule type" value="Genomic_DNA"/>
</dbReference>
<evidence type="ECO:0000313" key="2">
    <source>
        <dbReference type="EMBL" id="KCV68999.1"/>
    </source>
</evidence>
<dbReference type="RefSeq" id="XP_009496570.1">
    <property type="nucleotide sequence ID" value="XM_009498295.1"/>
</dbReference>
<evidence type="ECO:0000313" key="3">
    <source>
        <dbReference type="Proteomes" id="UP000030693"/>
    </source>
</evidence>
<dbReference type="GeneID" id="20529144"/>